<keyword evidence="9 11" id="KW-0456">Lyase</keyword>
<dbReference type="RefSeq" id="WP_227118173.1">
    <property type="nucleotide sequence ID" value="NZ_LT598928.1"/>
</dbReference>
<gene>
    <name evidence="14" type="primary">sdaA</name>
    <name evidence="14" type="ORF">KM92DES2_11680</name>
</gene>
<evidence type="ECO:0000256" key="10">
    <source>
        <dbReference type="ARBA" id="ARBA00049406"/>
    </source>
</evidence>
<dbReference type="InterPro" id="IPR004644">
    <property type="entry name" value="Fe-S_L-Ser_mono"/>
</dbReference>
<keyword evidence="5 11" id="KW-0004">4Fe-4S</keyword>
<dbReference type="Pfam" id="PF03313">
    <property type="entry name" value="SDH_alpha"/>
    <property type="match status" value="1"/>
</dbReference>
<dbReference type="SUPFAM" id="SSF143548">
    <property type="entry name" value="Serine metabolism enzymes domain"/>
    <property type="match status" value="1"/>
</dbReference>
<evidence type="ECO:0000256" key="5">
    <source>
        <dbReference type="ARBA" id="ARBA00022485"/>
    </source>
</evidence>
<dbReference type="PANTHER" id="PTHR30182:SF1">
    <property type="entry name" value="L-SERINE DEHYDRATASE 1"/>
    <property type="match status" value="1"/>
</dbReference>
<comment type="pathway">
    <text evidence="2">Carbohydrate biosynthesis; gluconeogenesis.</text>
</comment>
<evidence type="ECO:0000259" key="13">
    <source>
        <dbReference type="Pfam" id="PF03315"/>
    </source>
</evidence>
<dbReference type="Pfam" id="PF03315">
    <property type="entry name" value="SDH_beta"/>
    <property type="match status" value="1"/>
</dbReference>
<keyword evidence="7 11" id="KW-0408">Iron</keyword>
<dbReference type="InterPro" id="IPR005130">
    <property type="entry name" value="Ser_deHydtase-like_asu"/>
</dbReference>
<dbReference type="NCBIfam" id="TIGR00720">
    <property type="entry name" value="sda_mono"/>
    <property type="match status" value="1"/>
</dbReference>
<evidence type="ECO:0000256" key="6">
    <source>
        <dbReference type="ARBA" id="ARBA00022723"/>
    </source>
</evidence>
<dbReference type="FunFam" id="3.30.1330.90:FF:000001">
    <property type="entry name" value="L-serine ammonia-lyase 1"/>
    <property type="match status" value="1"/>
</dbReference>
<evidence type="ECO:0000256" key="8">
    <source>
        <dbReference type="ARBA" id="ARBA00023014"/>
    </source>
</evidence>
<dbReference type="AlphaFoldDB" id="A0A212JT09"/>
<dbReference type="EC" id="4.3.1.17" evidence="11"/>
<dbReference type="GO" id="GO:0051539">
    <property type="term" value="F:4 iron, 4 sulfur cluster binding"/>
    <property type="evidence" value="ECO:0007669"/>
    <property type="project" value="UniProtKB-UniRule"/>
</dbReference>
<comment type="similarity">
    <text evidence="3 11">Belongs to the iron-sulfur dependent L-serine dehydratase family.</text>
</comment>
<dbReference type="InterPro" id="IPR005131">
    <property type="entry name" value="Ser_deHydtase_bsu"/>
</dbReference>
<dbReference type="GO" id="GO:0046872">
    <property type="term" value="F:metal ion binding"/>
    <property type="evidence" value="ECO:0007669"/>
    <property type="project" value="UniProtKB-KW"/>
</dbReference>
<evidence type="ECO:0000256" key="11">
    <source>
        <dbReference type="RuleBase" id="RU366059"/>
    </source>
</evidence>
<reference evidence="14" key="1">
    <citation type="submission" date="2016-04" db="EMBL/GenBank/DDBJ databases">
        <authorList>
            <person name="Evans L.H."/>
            <person name="Alamgir A."/>
            <person name="Owens N."/>
            <person name="Weber N.D."/>
            <person name="Virtaneva K."/>
            <person name="Barbian K."/>
            <person name="Babar A."/>
            <person name="Rosenke K."/>
        </authorList>
    </citation>
    <scope>NUCLEOTIDE SEQUENCE</scope>
    <source>
        <strain evidence="14">92-2</strain>
    </source>
</reference>
<dbReference type="InterPro" id="IPR029009">
    <property type="entry name" value="ASB_dom_sf"/>
</dbReference>
<feature type="domain" description="Serine dehydratase-like alpha subunit" evidence="12">
    <location>
        <begin position="185"/>
        <end position="448"/>
    </location>
</feature>
<proteinExistence type="inferred from homology"/>
<evidence type="ECO:0000256" key="1">
    <source>
        <dbReference type="ARBA" id="ARBA00001966"/>
    </source>
</evidence>
<evidence type="ECO:0000256" key="9">
    <source>
        <dbReference type="ARBA" id="ARBA00023239"/>
    </source>
</evidence>
<sequence length="467" mass="50037">MLSVFDLFKIGIGPSSSHTIGPMIAGKAFAGELAVLGMLPLVGRVKVELYGSLALTGEGHGTIGAVLAGIEGEEPQEVDIAHMARRTADLQNNADLVLMCAYTIPFNFERDVCQHKGIFLPKHSNAMTLSAFSADGELIYSKNFYSIGGGFIRTDDDFDSPRELYAAPPYPYEKASELFDICARENKTIAQIVMANEVFWRSESEVSERVTAIIDVMREAVERGCYTDGVLPGGYNVRRRAPNLLRKVSALQAAGRRDLSLWPMLYAFAVAEENASGGRIVTAPTNGAAGIVPAVLLYYLNFYPHATDDGARDFLLTAGAIGLFYKLNASISGAEVGCQGEVGVACSMAAGAYCAVTGGNVKQVEVAAEIGMEHNLGLTCDPVGGLVQIPCIERNGVAAERAVNCAQLSRLEDGRQRVISLDDIIEVMYRTGLDLQSRYKETSLGGLAEAVAKVMERKKMVPGASGK</sequence>
<evidence type="ECO:0000256" key="3">
    <source>
        <dbReference type="ARBA" id="ARBA00008636"/>
    </source>
</evidence>
<protein>
    <recommendedName>
        <fullName evidence="11">L-serine dehydratase</fullName>
        <ecNumber evidence="11">4.3.1.17</ecNumber>
    </recommendedName>
</protein>
<dbReference type="Gene3D" id="3.30.1330.90">
    <property type="entry name" value="D-3-phosphoglycerate dehydrogenase, domain 3"/>
    <property type="match status" value="1"/>
</dbReference>
<comment type="catalytic activity">
    <reaction evidence="10 11">
        <text>L-serine = pyruvate + NH4(+)</text>
        <dbReference type="Rhea" id="RHEA:19169"/>
        <dbReference type="ChEBI" id="CHEBI:15361"/>
        <dbReference type="ChEBI" id="CHEBI:28938"/>
        <dbReference type="ChEBI" id="CHEBI:33384"/>
        <dbReference type="EC" id="4.3.1.17"/>
    </reaction>
</comment>
<feature type="domain" description="Serine dehydratase beta chain" evidence="13">
    <location>
        <begin position="3"/>
        <end position="156"/>
    </location>
</feature>
<dbReference type="EMBL" id="FLUP01000001">
    <property type="protein sequence ID" value="SBW02572.1"/>
    <property type="molecule type" value="Genomic_DNA"/>
</dbReference>
<evidence type="ECO:0000256" key="7">
    <source>
        <dbReference type="ARBA" id="ARBA00023004"/>
    </source>
</evidence>
<comment type="cofactor">
    <cofactor evidence="1 11">
        <name>[4Fe-4S] cluster</name>
        <dbReference type="ChEBI" id="CHEBI:49883"/>
    </cofactor>
</comment>
<evidence type="ECO:0000256" key="2">
    <source>
        <dbReference type="ARBA" id="ARBA00004742"/>
    </source>
</evidence>
<organism evidence="14">
    <name type="scientific">uncultured Desulfovibrio sp</name>
    <dbReference type="NCBI Taxonomy" id="167968"/>
    <lineage>
        <taxon>Bacteria</taxon>
        <taxon>Pseudomonadati</taxon>
        <taxon>Thermodesulfobacteriota</taxon>
        <taxon>Desulfovibrionia</taxon>
        <taxon>Desulfovibrionales</taxon>
        <taxon>Desulfovibrionaceae</taxon>
        <taxon>Desulfovibrio</taxon>
        <taxon>environmental samples</taxon>
    </lineage>
</organism>
<dbReference type="InterPro" id="IPR051318">
    <property type="entry name" value="Fe-S_L-Ser"/>
</dbReference>
<dbReference type="GO" id="GO:0003941">
    <property type="term" value="F:L-serine ammonia-lyase activity"/>
    <property type="evidence" value="ECO:0007669"/>
    <property type="project" value="UniProtKB-UniRule"/>
</dbReference>
<evidence type="ECO:0000259" key="12">
    <source>
        <dbReference type="Pfam" id="PF03313"/>
    </source>
</evidence>
<keyword evidence="4 11" id="KW-0312">Gluconeogenesis</keyword>
<evidence type="ECO:0000313" key="14">
    <source>
        <dbReference type="EMBL" id="SBW02572.1"/>
    </source>
</evidence>
<accession>A0A212JT09</accession>
<dbReference type="GO" id="GO:0006094">
    <property type="term" value="P:gluconeogenesis"/>
    <property type="evidence" value="ECO:0007669"/>
    <property type="project" value="UniProtKB-KW"/>
</dbReference>
<keyword evidence="6 11" id="KW-0479">Metal-binding</keyword>
<name>A0A212JT09_9BACT</name>
<evidence type="ECO:0000256" key="4">
    <source>
        <dbReference type="ARBA" id="ARBA00022432"/>
    </source>
</evidence>
<keyword evidence="8 11" id="KW-0411">Iron-sulfur</keyword>
<dbReference type="PANTHER" id="PTHR30182">
    <property type="entry name" value="L-SERINE DEHYDRATASE"/>
    <property type="match status" value="1"/>
</dbReference>